<reference evidence="2" key="1">
    <citation type="submission" date="2019-12" db="EMBL/GenBank/DDBJ databases">
        <title>An insight into the sialome of adult female Ixodes ricinus ticks feeding for 6 days.</title>
        <authorList>
            <person name="Perner J."/>
            <person name="Ribeiro J.M.C."/>
        </authorList>
    </citation>
    <scope>NUCLEOTIDE SEQUENCE</scope>
    <source>
        <strain evidence="2">Semi-engorged</strain>
        <tissue evidence="2">Salivary glands</tissue>
    </source>
</reference>
<protein>
    <submittedName>
        <fullName evidence="2">Uncharacterized protein</fullName>
    </submittedName>
</protein>
<feature type="compositionally biased region" description="Basic residues" evidence="1">
    <location>
        <begin position="42"/>
        <end position="51"/>
    </location>
</feature>
<organism evidence="2">
    <name type="scientific">Ixodes ricinus</name>
    <name type="common">Common tick</name>
    <name type="synonym">Acarus ricinus</name>
    <dbReference type="NCBI Taxonomy" id="34613"/>
    <lineage>
        <taxon>Eukaryota</taxon>
        <taxon>Metazoa</taxon>
        <taxon>Ecdysozoa</taxon>
        <taxon>Arthropoda</taxon>
        <taxon>Chelicerata</taxon>
        <taxon>Arachnida</taxon>
        <taxon>Acari</taxon>
        <taxon>Parasitiformes</taxon>
        <taxon>Ixodida</taxon>
        <taxon>Ixodoidea</taxon>
        <taxon>Ixodidae</taxon>
        <taxon>Ixodinae</taxon>
        <taxon>Ixodes</taxon>
    </lineage>
</organism>
<sequence>MSFLLTLPMALRGICSTTRNRTGIMAASMWCLPQSRSSCRLRSRAGSRRATAHATLSPHVTSGKPTTAQSLMLGWASRWRSTSRALIL</sequence>
<dbReference type="EMBL" id="GIFC01003761">
    <property type="protein sequence ID" value="MXU85844.1"/>
    <property type="molecule type" value="Transcribed_RNA"/>
</dbReference>
<proteinExistence type="predicted"/>
<name>A0A6B0UA98_IXORI</name>
<evidence type="ECO:0000256" key="1">
    <source>
        <dbReference type="SAM" id="MobiDB-lite"/>
    </source>
</evidence>
<accession>A0A6B0UA98</accession>
<dbReference type="AlphaFoldDB" id="A0A6B0UA98"/>
<feature type="region of interest" description="Disordered" evidence="1">
    <location>
        <begin position="42"/>
        <end position="63"/>
    </location>
</feature>
<evidence type="ECO:0000313" key="2">
    <source>
        <dbReference type="EMBL" id="MXU85844.1"/>
    </source>
</evidence>